<feature type="compositionally biased region" description="Basic and acidic residues" evidence="1">
    <location>
        <begin position="66"/>
        <end position="81"/>
    </location>
</feature>
<feature type="region of interest" description="Disordered" evidence="1">
    <location>
        <begin position="1"/>
        <end position="81"/>
    </location>
</feature>
<organism evidence="2 3">
    <name type="scientific">Penstemon smallii</name>
    <dbReference type="NCBI Taxonomy" id="265156"/>
    <lineage>
        <taxon>Eukaryota</taxon>
        <taxon>Viridiplantae</taxon>
        <taxon>Streptophyta</taxon>
        <taxon>Embryophyta</taxon>
        <taxon>Tracheophyta</taxon>
        <taxon>Spermatophyta</taxon>
        <taxon>Magnoliopsida</taxon>
        <taxon>eudicotyledons</taxon>
        <taxon>Gunneridae</taxon>
        <taxon>Pentapetalae</taxon>
        <taxon>asterids</taxon>
        <taxon>lamiids</taxon>
        <taxon>Lamiales</taxon>
        <taxon>Plantaginaceae</taxon>
        <taxon>Cheloneae</taxon>
        <taxon>Penstemon</taxon>
    </lineage>
</organism>
<feature type="compositionally biased region" description="Basic and acidic residues" evidence="1">
    <location>
        <begin position="28"/>
        <end position="53"/>
    </location>
</feature>
<evidence type="ECO:0000256" key="1">
    <source>
        <dbReference type="SAM" id="MobiDB-lite"/>
    </source>
</evidence>
<dbReference type="Proteomes" id="UP001634393">
    <property type="component" value="Unassembled WGS sequence"/>
</dbReference>
<feature type="region of interest" description="Disordered" evidence="1">
    <location>
        <begin position="90"/>
        <end position="109"/>
    </location>
</feature>
<dbReference type="AlphaFoldDB" id="A0ABD3TLQ6"/>
<reference evidence="2 3" key="1">
    <citation type="submission" date="2024-12" db="EMBL/GenBank/DDBJ databases">
        <title>The unique morphological basis and parallel evolutionary history of personate flowers in Penstemon.</title>
        <authorList>
            <person name="Depatie T.H."/>
            <person name="Wessinger C.A."/>
        </authorList>
    </citation>
    <scope>NUCLEOTIDE SEQUENCE [LARGE SCALE GENOMIC DNA]</scope>
    <source>
        <strain evidence="2">WTNN_2</strain>
        <tissue evidence="2">Leaf</tissue>
    </source>
</reference>
<name>A0ABD3TLQ6_9LAMI</name>
<feature type="compositionally biased region" description="Basic and acidic residues" evidence="1">
    <location>
        <begin position="90"/>
        <end position="106"/>
    </location>
</feature>
<evidence type="ECO:0000313" key="2">
    <source>
        <dbReference type="EMBL" id="KAL3838004.1"/>
    </source>
</evidence>
<dbReference type="EMBL" id="JBJXBP010000003">
    <property type="protein sequence ID" value="KAL3838004.1"/>
    <property type="molecule type" value="Genomic_DNA"/>
</dbReference>
<protein>
    <submittedName>
        <fullName evidence="2">Uncharacterized protein</fullName>
    </submittedName>
</protein>
<evidence type="ECO:0000313" key="3">
    <source>
        <dbReference type="Proteomes" id="UP001634393"/>
    </source>
</evidence>
<accession>A0ABD3TLQ6</accession>
<sequence length="134" mass="14040">MGACASRPKDLDYDQVPGEAPAPVDAPVVKEKEIADTVPQEKKDGDEIKKEEALVDLSEPAAQEAPKTEEVAKPVEAKPATEEVVAAAKTETKIEEAPKEEKKEVAESVATPAVAEVAAAPKTEGKTDAPVVKA</sequence>
<gene>
    <name evidence="2" type="ORF">ACJIZ3_022595</name>
</gene>
<proteinExistence type="predicted"/>
<comment type="caution">
    <text evidence="2">The sequence shown here is derived from an EMBL/GenBank/DDBJ whole genome shotgun (WGS) entry which is preliminary data.</text>
</comment>
<keyword evidence="3" id="KW-1185">Reference proteome</keyword>